<evidence type="ECO:0000256" key="2">
    <source>
        <dbReference type="RuleBase" id="RU366034"/>
    </source>
</evidence>
<proteinExistence type="inferred from homology"/>
<protein>
    <recommendedName>
        <fullName evidence="2">Terpene synthase</fullName>
        <ecNumber evidence="2">4.2.3.-</ecNumber>
    </recommendedName>
</protein>
<accession>A0A6G4VAW6</accession>
<keyword evidence="1 2" id="KW-0456">Lyase</keyword>
<evidence type="ECO:0000313" key="3">
    <source>
        <dbReference type="EMBL" id="NGO10980.1"/>
    </source>
</evidence>
<gene>
    <name evidence="3" type="ORF">G5C60_26110</name>
</gene>
<dbReference type="Pfam" id="PF19086">
    <property type="entry name" value="Terpene_syn_C_2"/>
    <property type="match status" value="1"/>
</dbReference>
<keyword evidence="4" id="KW-1185">Reference proteome</keyword>
<dbReference type="Gene3D" id="1.10.600.10">
    <property type="entry name" value="Farnesyl Diphosphate Synthase"/>
    <property type="match status" value="1"/>
</dbReference>
<name>A0A6G4VAW6_9ACTN</name>
<dbReference type="PANTHER" id="PTHR35201:SF4">
    <property type="entry name" value="BETA-PINACENE SYNTHASE-RELATED"/>
    <property type="match status" value="1"/>
</dbReference>
<dbReference type="GO" id="GO:0046872">
    <property type="term" value="F:metal ion binding"/>
    <property type="evidence" value="ECO:0007669"/>
    <property type="project" value="UniProtKB-KW"/>
</dbReference>
<evidence type="ECO:0000313" key="4">
    <source>
        <dbReference type="Proteomes" id="UP000472335"/>
    </source>
</evidence>
<dbReference type="Proteomes" id="UP000472335">
    <property type="component" value="Unassembled WGS sequence"/>
</dbReference>
<comment type="caution">
    <text evidence="3">The sequence shown here is derived from an EMBL/GenBank/DDBJ whole genome shotgun (WGS) entry which is preliminary data.</text>
</comment>
<dbReference type="SFLD" id="SFLDG01020">
    <property type="entry name" value="Terpene_Cyclase_Like_2"/>
    <property type="match status" value="1"/>
</dbReference>
<comment type="similarity">
    <text evidence="2">Belongs to the terpene synthase family.</text>
</comment>
<dbReference type="SFLD" id="SFLDS00005">
    <property type="entry name" value="Isoprenoid_Synthase_Type_I"/>
    <property type="match status" value="1"/>
</dbReference>
<keyword evidence="2" id="KW-0460">Magnesium</keyword>
<dbReference type="EC" id="4.2.3.-" evidence="2"/>
<dbReference type="AlphaFoldDB" id="A0A6G4VAW6"/>
<dbReference type="GO" id="GO:0010333">
    <property type="term" value="F:terpene synthase activity"/>
    <property type="evidence" value="ECO:0007669"/>
    <property type="project" value="InterPro"/>
</dbReference>
<sequence>MTDFRMPLFEVPFPVECNPHLERASRAMWRWIDAYGLAPTDKARIRMRRTRADLSGAYVWPRADLDTLITGLGWLALTFRIDDQLDEDDLTERPSARVAAVDELCDVLRGTSVPARPPVARALSDLWSKTSRGRPTDWRDAFLRHFRAFLRSYATEARLSAEGTVPDLDTYLGWRMYSVGMPWLWDLDELRLPVLLPDSVRTCGAMNKLRRAGALHIAMVNDVFSVRRETLVGYRYNAVTILRDTENCSLQEAVDRVAALAATHLHTVAAAKQELREELTRQEVPHLVHAAALDYASNIAANLSGQLVWHSSVQRYAVDDLHPARIARLRWTDHQR</sequence>
<dbReference type="InterPro" id="IPR008949">
    <property type="entry name" value="Isoprenoid_synthase_dom_sf"/>
</dbReference>
<dbReference type="EMBL" id="JAAKZY010000089">
    <property type="protein sequence ID" value="NGO10980.1"/>
    <property type="molecule type" value="Genomic_DNA"/>
</dbReference>
<comment type="cofactor">
    <cofactor evidence="2">
        <name>Mg(2+)</name>
        <dbReference type="ChEBI" id="CHEBI:18420"/>
    </cofactor>
</comment>
<dbReference type="SUPFAM" id="SSF48576">
    <property type="entry name" value="Terpenoid synthases"/>
    <property type="match status" value="1"/>
</dbReference>
<evidence type="ECO:0000256" key="1">
    <source>
        <dbReference type="ARBA" id="ARBA00023239"/>
    </source>
</evidence>
<keyword evidence="2" id="KW-0479">Metal-binding</keyword>
<reference evidence="3 4" key="1">
    <citation type="submission" date="2020-02" db="EMBL/GenBank/DDBJ databases">
        <title>Whole-genome analyses of novel actinobacteria.</title>
        <authorList>
            <person name="Sahin N."/>
            <person name="Gencbay T."/>
        </authorList>
    </citation>
    <scope>NUCLEOTIDE SEQUENCE [LARGE SCALE GENOMIC DNA]</scope>
    <source>
        <strain evidence="3 4">HC44</strain>
    </source>
</reference>
<dbReference type="RefSeq" id="WP_165263358.1">
    <property type="nucleotide sequence ID" value="NZ_JAAKZY010000089.1"/>
</dbReference>
<organism evidence="3 4">
    <name type="scientific">Streptomyces scabichelini</name>
    <dbReference type="NCBI Taxonomy" id="2711217"/>
    <lineage>
        <taxon>Bacteria</taxon>
        <taxon>Bacillati</taxon>
        <taxon>Actinomycetota</taxon>
        <taxon>Actinomycetes</taxon>
        <taxon>Kitasatosporales</taxon>
        <taxon>Streptomycetaceae</taxon>
        <taxon>Streptomyces</taxon>
    </lineage>
</organism>
<dbReference type="InterPro" id="IPR034686">
    <property type="entry name" value="Terpene_cyclase-like_2"/>
</dbReference>
<dbReference type="PANTHER" id="PTHR35201">
    <property type="entry name" value="TERPENE SYNTHASE"/>
    <property type="match status" value="1"/>
</dbReference>